<dbReference type="CDD" id="cd05300">
    <property type="entry name" value="2-Hacid_dh_1"/>
    <property type="match status" value="1"/>
</dbReference>
<comment type="similarity">
    <text evidence="3">Belongs to the D-isomer specific 2-hydroxyacid dehydrogenase family.</text>
</comment>
<organism evidence="6 7">
    <name type="scientific">Halovivax cerinus</name>
    <dbReference type="NCBI Taxonomy" id="1487865"/>
    <lineage>
        <taxon>Archaea</taxon>
        <taxon>Methanobacteriati</taxon>
        <taxon>Methanobacteriota</taxon>
        <taxon>Stenosarchaea group</taxon>
        <taxon>Halobacteria</taxon>
        <taxon>Halobacteriales</taxon>
        <taxon>Natrialbaceae</taxon>
        <taxon>Halovivax</taxon>
    </lineage>
</organism>
<dbReference type="GeneID" id="73904444"/>
<dbReference type="SUPFAM" id="SSF52283">
    <property type="entry name" value="Formate/glycerate dehydrogenase catalytic domain-like"/>
    <property type="match status" value="1"/>
</dbReference>
<name>A0ABD5NKU5_9EURY</name>
<comment type="caution">
    <text evidence="6">The sequence shown here is derived from an EMBL/GenBank/DDBJ whole genome shotgun (WGS) entry which is preliminary data.</text>
</comment>
<keyword evidence="1 3" id="KW-0560">Oxidoreductase</keyword>
<dbReference type="Pfam" id="PF02826">
    <property type="entry name" value="2-Hacid_dh_C"/>
    <property type="match status" value="1"/>
</dbReference>
<dbReference type="Proteomes" id="UP001595846">
    <property type="component" value="Unassembled WGS sequence"/>
</dbReference>
<dbReference type="PROSITE" id="PS00065">
    <property type="entry name" value="D_2_HYDROXYACID_DH_1"/>
    <property type="match status" value="1"/>
</dbReference>
<protein>
    <submittedName>
        <fullName evidence="6">D-2-hydroxyacid dehydrogenase</fullName>
    </submittedName>
</protein>
<evidence type="ECO:0000259" key="4">
    <source>
        <dbReference type="Pfam" id="PF00389"/>
    </source>
</evidence>
<evidence type="ECO:0000256" key="3">
    <source>
        <dbReference type="RuleBase" id="RU003719"/>
    </source>
</evidence>
<dbReference type="PANTHER" id="PTHR43333:SF1">
    <property type="entry name" value="D-ISOMER SPECIFIC 2-HYDROXYACID DEHYDROGENASE NAD-BINDING DOMAIN-CONTAINING PROTEIN"/>
    <property type="match status" value="1"/>
</dbReference>
<accession>A0ABD5NKU5</accession>
<dbReference type="RefSeq" id="WP_256531692.1">
    <property type="nucleotide sequence ID" value="NZ_CP101824.1"/>
</dbReference>
<keyword evidence="7" id="KW-1185">Reference proteome</keyword>
<dbReference type="InterPro" id="IPR006139">
    <property type="entry name" value="D-isomer_2_OHA_DH_cat_dom"/>
</dbReference>
<sequence>MRTHEILIPHRYDRADRERLAVRFDELDDADVTVATTPDETLSGIETATIAVSSSVPHEWLERESDLEWVQGTTAGYDHFDLDALSEAGVALTTATGVHGQPIGEWALGAMLGIERDLFAARDRQRDAVWLRDSGGELASRTVGIVGLGAIGGRIAELASAVGCRVVGTKRDPSTAPDAVDAVFPADELDEVLRQAEYLVLACPLTDETRGLIDRDAMRTMPRDAVVVNIARGDVVDEDALVESLQQGRLAGAALDVFSTEPLPADSPLWDLPNVLVTPHVSGSTPHYYDRVAEIFAENFEHLAAGNPDGMRNRVV</sequence>
<dbReference type="SUPFAM" id="SSF51735">
    <property type="entry name" value="NAD(P)-binding Rossmann-fold domains"/>
    <property type="match status" value="1"/>
</dbReference>
<dbReference type="InterPro" id="IPR036291">
    <property type="entry name" value="NAD(P)-bd_dom_sf"/>
</dbReference>
<evidence type="ECO:0000256" key="1">
    <source>
        <dbReference type="ARBA" id="ARBA00023002"/>
    </source>
</evidence>
<gene>
    <name evidence="6" type="ORF">ACFOUR_03225</name>
</gene>
<evidence type="ECO:0000313" key="7">
    <source>
        <dbReference type="Proteomes" id="UP001595846"/>
    </source>
</evidence>
<dbReference type="InterPro" id="IPR029753">
    <property type="entry name" value="D-isomer_DH_CS"/>
</dbReference>
<evidence type="ECO:0000313" key="6">
    <source>
        <dbReference type="EMBL" id="MFC3957385.1"/>
    </source>
</evidence>
<dbReference type="EMBL" id="JBHSAQ010000001">
    <property type="protein sequence ID" value="MFC3957385.1"/>
    <property type="molecule type" value="Genomic_DNA"/>
</dbReference>
<dbReference type="InterPro" id="IPR029752">
    <property type="entry name" value="D-isomer_DH_CS1"/>
</dbReference>
<reference evidence="6 7" key="1">
    <citation type="journal article" date="2019" name="Int. J. Syst. Evol. Microbiol.">
        <title>The Global Catalogue of Microorganisms (GCM) 10K type strain sequencing project: providing services to taxonomists for standard genome sequencing and annotation.</title>
        <authorList>
            <consortium name="The Broad Institute Genomics Platform"/>
            <consortium name="The Broad Institute Genome Sequencing Center for Infectious Disease"/>
            <person name="Wu L."/>
            <person name="Ma J."/>
        </authorList>
    </citation>
    <scope>NUCLEOTIDE SEQUENCE [LARGE SCALE GENOMIC DNA]</scope>
    <source>
        <strain evidence="6 7">IBRC-M 10256</strain>
    </source>
</reference>
<dbReference type="FunFam" id="3.40.50.720:FF:000363">
    <property type="entry name" value="D-isomer specific 2-hydroxyacid dehydrogenase"/>
    <property type="match status" value="1"/>
</dbReference>
<dbReference type="PANTHER" id="PTHR43333">
    <property type="entry name" value="2-HACID_DH_C DOMAIN-CONTAINING PROTEIN"/>
    <property type="match status" value="1"/>
</dbReference>
<dbReference type="InterPro" id="IPR006140">
    <property type="entry name" value="D-isomer_DH_NAD-bd"/>
</dbReference>
<evidence type="ECO:0000259" key="5">
    <source>
        <dbReference type="Pfam" id="PF02826"/>
    </source>
</evidence>
<dbReference type="GO" id="GO:0016491">
    <property type="term" value="F:oxidoreductase activity"/>
    <property type="evidence" value="ECO:0007669"/>
    <property type="project" value="UniProtKB-KW"/>
</dbReference>
<dbReference type="Pfam" id="PF00389">
    <property type="entry name" value="2-Hacid_dh"/>
    <property type="match status" value="1"/>
</dbReference>
<evidence type="ECO:0000256" key="2">
    <source>
        <dbReference type="ARBA" id="ARBA00023027"/>
    </source>
</evidence>
<dbReference type="PROSITE" id="PS00671">
    <property type="entry name" value="D_2_HYDROXYACID_DH_3"/>
    <property type="match status" value="1"/>
</dbReference>
<proteinExistence type="inferred from homology"/>
<feature type="domain" description="D-isomer specific 2-hydroxyacid dehydrogenase catalytic" evidence="4">
    <location>
        <begin position="29"/>
        <end position="308"/>
    </location>
</feature>
<dbReference type="AlphaFoldDB" id="A0ABD5NKU5"/>
<keyword evidence="2" id="KW-0520">NAD</keyword>
<dbReference type="Gene3D" id="3.40.50.720">
    <property type="entry name" value="NAD(P)-binding Rossmann-like Domain"/>
    <property type="match status" value="2"/>
</dbReference>
<feature type="domain" description="D-isomer specific 2-hydroxyacid dehydrogenase NAD-binding" evidence="5">
    <location>
        <begin position="109"/>
        <end position="282"/>
    </location>
</feature>